<dbReference type="GO" id="GO:0015408">
    <property type="term" value="F:ABC-type ferric iron transporter activity"/>
    <property type="evidence" value="ECO:0007669"/>
    <property type="project" value="InterPro"/>
</dbReference>
<dbReference type="InterPro" id="IPR003439">
    <property type="entry name" value="ABC_transporter-like_ATP-bd"/>
</dbReference>
<keyword evidence="7" id="KW-0406">Ion transport</keyword>
<evidence type="ECO:0000256" key="5">
    <source>
        <dbReference type="ARBA" id="ARBA00022840"/>
    </source>
</evidence>
<dbReference type="EMBL" id="VSSQ01075662">
    <property type="protein sequence ID" value="MPN26210.1"/>
    <property type="molecule type" value="Genomic_DNA"/>
</dbReference>
<name>A0A645GJ84_9ZZZZ</name>
<evidence type="ECO:0000256" key="6">
    <source>
        <dbReference type="ARBA" id="ARBA00023004"/>
    </source>
</evidence>
<evidence type="ECO:0000256" key="1">
    <source>
        <dbReference type="ARBA" id="ARBA00022448"/>
    </source>
</evidence>
<reference evidence="10" key="1">
    <citation type="submission" date="2019-08" db="EMBL/GenBank/DDBJ databases">
        <authorList>
            <person name="Kucharzyk K."/>
            <person name="Murdoch R.W."/>
            <person name="Higgins S."/>
            <person name="Loffler F."/>
        </authorList>
    </citation>
    <scope>NUCLEOTIDE SEQUENCE</scope>
</reference>
<dbReference type="PANTHER" id="PTHR42781:SF4">
    <property type="entry name" value="SPERMIDINE_PUTRESCINE IMPORT ATP-BINDING PROTEIN POTA"/>
    <property type="match status" value="1"/>
</dbReference>
<evidence type="ECO:0000256" key="4">
    <source>
        <dbReference type="ARBA" id="ARBA00022741"/>
    </source>
</evidence>
<dbReference type="Pfam" id="PF00005">
    <property type="entry name" value="ABC_tran"/>
    <property type="match status" value="1"/>
</dbReference>
<protein>
    <submittedName>
        <fullName evidence="10">Sulfate/thiosulfate import ATP-binding protein CysA</fullName>
    </submittedName>
</protein>
<dbReference type="PROSITE" id="PS50893">
    <property type="entry name" value="ABC_TRANSPORTER_2"/>
    <property type="match status" value="1"/>
</dbReference>
<accession>A0A645GJ84</accession>
<keyword evidence="4" id="KW-0547">Nucleotide-binding</keyword>
<dbReference type="SMART" id="SM00382">
    <property type="entry name" value="AAA"/>
    <property type="match status" value="1"/>
</dbReference>
<dbReference type="GO" id="GO:0016020">
    <property type="term" value="C:membrane"/>
    <property type="evidence" value="ECO:0007669"/>
    <property type="project" value="InterPro"/>
</dbReference>
<evidence type="ECO:0000313" key="10">
    <source>
        <dbReference type="EMBL" id="MPN26210.1"/>
    </source>
</evidence>
<evidence type="ECO:0000259" key="9">
    <source>
        <dbReference type="PROSITE" id="PS50893"/>
    </source>
</evidence>
<feature type="domain" description="ABC transporter" evidence="9">
    <location>
        <begin position="1"/>
        <end position="213"/>
    </location>
</feature>
<dbReference type="PROSITE" id="PS00211">
    <property type="entry name" value="ABC_TRANSPORTER_1"/>
    <property type="match status" value="1"/>
</dbReference>
<comment type="caution">
    <text evidence="10">The sequence shown here is derived from an EMBL/GenBank/DDBJ whole genome shotgun (WGS) entry which is preliminary data.</text>
</comment>
<dbReference type="GO" id="GO:0005524">
    <property type="term" value="F:ATP binding"/>
    <property type="evidence" value="ECO:0007669"/>
    <property type="project" value="UniProtKB-KW"/>
</dbReference>
<dbReference type="InterPro" id="IPR017871">
    <property type="entry name" value="ABC_transporter-like_CS"/>
</dbReference>
<dbReference type="GO" id="GO:0016887">
    <property type="term" value="F:ATP hydrolysis activity"/>
    <property type="evidence" value="ECO:0007669"/>
    <property type="project" value="InterPro"/>
</dbReference>
<dbReference type="InterPro" id="IPR050093">
    <property type="entry name" value="ABC_SmlMolc_Importer"/>
</dbReference>
<keyword evidence="2" id="KW-1003">Cell membrane</keyword>
<organism evidence="10">
    <name type="scientific">bioreactor metagenome</name>
    <dbReference type="NCBI Taxonomy" id="1076179"/>
    <lineage>
        <taxon>unclassified sequences</taxon>
        <taxon>metagenomes</taxon>
        <taxon>ecological metagenomes</taxon>
    </lineage>
</organism>
<dbReference type="InterPro" id="IPR015853">
    <property type="entry name" value="ABC_transpr_FbpC"/>
</dbReference>
<evidence type="ECO:0000256" key="7">
    <source>
        <dbReference type="ARBA" id="ARBA00023065"/>
    </source>
</evidence>
<sequence>MLEINNLQYRIGTFSLGPLSITVERGEYVALTGPSGCGKSLLLELICGMRRPNSGSISIEGKDIENLKTRELPVSMLFQDYALFPNMTVAKNIAFPLEVLKLDNQKIKESVETIAKEFSIEQHLNRYPNSLSGGEKQRVALARAIIKRPSILLLDEPLSALDSDLREEAIDVLIKIKSRDITIIHVTHDRNEIVRLADREINLKGSSNHNFGT</sequence>
<proteinExistence type="predicted"/>
<dbReference type="InterPro" id="IPR003593">
    <property type="entry name" value="AAA+_ATPase"/>
</dbReference>
<dbReference type="Gene3D" id="3.40.50.300">
    <property type="entry name" value="P-loop containing nucleotide triphosphate hydrolases"/>
    <property type="match status" value="1"/>
</dbReference>
<dbReference type="InterPro" id="IPR027417">
    <property type="entry name" value="P-loop_NTPase"/>
</dbReference>
<dbReference type="SUPFAM" id="SSF52540">
    <property type="entry name" value="P-loop containing nucleoside triphosphate hydrolases"/>
    <property type="match status" value="1"/>
</dbReference>
<keyword evidence="3" id="KW-0410">Iron transport</keyword>
<keyword evidence="6" id="KW-0408">Iron</keyword>
<evidence type="ECO:0000256" key="3">
    <source>
        <dbReference type="ARBA" id="ARBA00022496"/>
    </source>
</evidence>
<gene>
    <name evidence="10" type="primary">cysA_25</name>
    <name evidence="10" type="ORF">SDC9_173634</name>
</gene>
<keyword evidence="5 10" id="KW-0067">ATP-binding</keyword>
<evidence type="ECO:0000256" key="2">
    <source>
        <dbReference type="ARBA" id="ARBA00022475"/>
    </source>
</evidence>
<keyword evidence="1" id="KW-0813">Transport</keyword>
<keyword evidence="8" id="KW-0472">Membrane</keyword>
<evidence type="ECO:0000256" key="8">
    <source>
        <dbReference type="ARBA" id="ARBA00023136"/>
    </source>
</evidence>
<dbReference type="CDD" id="cd03259">
    <property type="entry name" value="ABC_Carb_Solutes_like"/>
    <property type="match status" value="1"/>
</dbReference>
<dbReference type="AlphaFoldDB" id="A0A645GJ84"/>
<dbReference type="PANTHER" id="PTHR42781">
    <property type="entry name" value="SPERMIDINE/PUTRESCINE IMPORT ATP-BINDING PROTEIN POTA"/>
    <property type="match status" value="1"/>
</dbReference>